<keyword evidence="1" id="KW-1133">Transmembrane helix</keyword>
<evidence type="ECO:0000313" key="3">
    <source>
        <dbReference type="Proteomes" id="UP001185863"/>
    </source>
</evidence>
<evidence type="ECO:0000313" key="2">
    <source>
        <dbReference type="EMBL" id="MDV7264711.1"/>
    </source>
</evidence>
<feature type="transmembrane region" description="Helical" evidence="1">
    <location>
        <begin position="52"/>
        <end position="70"/>
    </location>
</feature>
<feature type="transmembrane region" description="Helical" evidence="1">
    <location>
        <begin position="82"/>
        <end position="100"/>
    </location>
</feature>
<feature type="transmembrane region" description="Helical" evidence="1">
    <location>
        <begin position="12"/>
        <end position="32"/>
    </location>
</feature>
<name>A0AAE5A5Q2_9NOCA</name>
<evidence type="ECO:0000256" key="1">
    <source>
        <dbReference type="SAM" id="Phobius"/>
    </source>
</evidence>
<dbReference type="RefSeq" id="WP_317744285.1">
    <property type="nucleotide sequence ID" value="NZ_JAWLUP010000014.1"/>
</dbReference>
<keyword evidence="1" id="KW-0812">Transmembrane</keyword>
<organism evidence="2 3">
    <name type="scientific">Rhodococcus oxybenzonivorans</name>
    <dbReference type="NCBI Taxonomy" id="1990687"/>
    <lineage>
        <taxon>Bacteria</taxon>
        <taxon>Bacillati</taxon>
        <taxon>Actinomycetota</taxon>
        <taxon>Actinomycetes</taxon>
        <taxon>Mycobacteriales</taxon>
        <taxon>Nocardiaceae</taxon>
        <taxon>Rhodococcus</taxon>
    </lineage>
</organism>
<reference evidence="2" key="1">
    <citation type="submission" date="2023-10" db="EMBL/GenBank/DDBJ databases">
        <title>Development of a sustainable strategy for remediation of hydrocarbon-contaminated territories based on the waste exchange concept.</title>
        <authorList>
            <person name="Krivoruchko A."/>
        </authorList>
    </citation>
    <scope>NUCLEOTIDE SEQUENCE</scope>
    <source>
        <strain evidence="2">IEGM 68</strain>
    </source>
</reference>
<dbReference type="AlphaFoldDB" id="A0AAE5A5Q2"/>
<protein>
    <submittedName>
        <fullName evidence="2">Uncharacterized protein</fullName>
    </submittedName>
</protein>
<dbReference type="EMBL" id="JAWLUP010000014">
    <property type="protein sequence ID" value="MDV7264711.1"/>
    <property type="molecule type" value="Genomic_DNA"/>
</dbReference>
<feature type="transmembrane region" description="Helical" evidence="1">
    <location>
        <begin position="112"/>
        <end position="136"/>
    </location>
</feature>
<dbReference type="Proteomes" id="UP001185863">
    <property type="component" value="Unassembled WGS sequence"/>
</dbReference>
<keyword evidence="1" id="KW-0472">Membrane</keyword>
<gene>
    <name evidence="2" type="ORF">R4315_09150</name>
</gene>
<proteinExistence type="predicted"/>
<accession>A0AAE5A5Q2</accession>
<comment type="caution">
    <text evidence="2">The sequence shown here is derived from an EMBL/GenBank/DDBJ whole genome shotgun (WGS) entry which is preliminary data.</text>
</comment>
<sequence>MTTSGVGSEPRHLNALGAIMVFSVVSTGVHFAHNFVMAEDYPPVWPFFPNALAYRVGIVVFWPLLTYLGIRAFRRYRAGKTRGVPSGLIAFGLAGAVSPLHFTGGVPQIPPFFMATIFTDALSGLLLFGFAGWLVYSTRSAARRPAAA</sequence>